<name>A0A8J2P4G1_9HEXA</name>
<evidence type="ECO:0000256" key="2">
    <source>
        <dbReference type="ARBA" id="ARBA00022723"/>
    </source>
</evidence>
<evidence type="ECO:0000259" key="9">
    <source>
        <dbReference type="PROSITE" id="PS50157"/>
    </source>
</evidence>
<dbReference type="EMBL" id="CAJVCH010340886">
    <property type="protein sequence ID" value="CAG7815276.1"/>
    <property type="molecule type" value="Genomic_DNA"/>
</dbReference>
<proteinExistence type="predicted"/>
<accession>A0A8J2P4G1</accession>
<evidence type="ECO:0000256" key="3">
    <source>
        <dbReference type="ARBA" id="ARBA00022737"/>
    </source>
</evidence>
<keyword evidence="11" id="KW-1185">Reference proteome</keyword>
<dbReference type="SMART" id="SM00355">
    <property type="entry name" value="ZnF_C2H2"/>
    <property type="match status" value="4"/>
</dbReference>
<feature type="region of interest" description="Disordered" evidence="8">
    <location>
        <begin position="253"/>
        <end position="296"/>
    </location>
</feature>
<dbReference type="PANTHER" id="PTHR16515:SF66">
    <property type="entry name" value="C2H2-TYPE DOMAIN-CONTAINING PROTEIN"/>
    <property type="match status" value="1"/>
</dbReference>
<feature type="compositionally biased region" description="Polar residues" evidence="8">
    <location>
        <begin position="482"/>
        <end position="504"/>
    </location>
</feature>
<organism evidence="10 11">
    <name type="scientific">Allacma fusca</name>
    <dbReference type="NCBI Taxonomy" id="39272"/>
    <lineage>
        <taxon>Eukaryota</taxon>
        <taxon>Metazoa</taxon>
        <taxon>Ecdysozoa</taxon>
        <taxon>Arthropoda</taxon>
        <taxon>Hexapoda</taxon>
        <taxon>Collembola</taxon>
        <taxon>Symphypleona</taxon>
        <taxon>Sminthuridae</taxon>
        <taxon>Allacma</taxon>
    </lineage>
</organism>
<keyword evidence="3" id="KW-0677">Repeat</keyword>
<dbReference type="GO" id="GO:0010468">
    <property type="term" value="P:regulation of gene expression"/>
    <property type="evidence" value="ECO:0007669"/>
    <property type="project" value="TreeGrafter"/>
</dbReference>
<feature type="compositionally biased region" description="Acidic residues" evidence="8">
    <location>
        <begin position="259"/>
        <end position="270"/>
    </location>
</feature>
<feature type="region of interest" description="Disordered" evidence="8">
    <location>
        <begin position="159"/>
        <end position="203"/>
    </location>
</feature>
<dbReference type="PANTHER" id="PTHR16515">
    <property type="entry name" value="PR DOMAIN ZINC FINGER PROTEIN"/>
    <property type="match status" value="1"/>
</dbReference>
<dbReference type="GO" id="GO:0008270">
    <property type="term" value="F:zinc ion binding"/>
    <property type="evidence" value="ECO:0007669"/>
    <property type="project" value="UniProtKB-KW"/>
</dbReference>
<keyword evidence="4 7" id="KW-0863">Zinc-finger</keyword>
<dbReference type="InterPro" id="IPR013087">
    <property type="entry name" value="Znf_C2H2_type"/>
</dbReference>
<dbReference type="Proteomes" id="UP000708208">
    <property type="component" value="Unassembled WGS sequence"/>
</dbReference>
<dbReference type="InterPro" id="IPR050331">
    <property type="entry name" value="Zinc_finger"/>
</dbReference>
<protein>
    <recommendedName>
        <fullName evidence="9">C2H2-type domain-containing protein</fullName>
    </recommendedName>
</protein>
<keyword evidence="5" id="KW-0862">Zinc</keyword>
<evidence type="ECO:0000256" key="5">
    <source>
        <dbReference type="ARBA" id="ARBA00022833"/>
    </source>
</evidence>
<dbReference type="Pfam" id="PF00096">
    <property type="entry name" value="zf-C2H2"/>
    <property type="match status" value="1"/>
</dbReference>
<dbReference type="PROSITE" id="PS50157">
    <property type="entry name" value="ZINC_FINGER_C2H2_2"/>
    <property type="match status" value="2"/>
</dbReference>
<evidence type="ECO:0000256" key="8">
    <source>
        <dbReference type="SAM" id="MobiDB-lite"/>
    </source>
</evidence>
<evidence type="ECO:0000256" key="6">
    <source>
        <dbReference type="ARBA" id="ARBA00023242"/>
    </source>
</evidence>
<evidence type="ECO:0000256" key="1">
    <source>
        <dbReference type="ARBA" id="ARBA00004123"/>
    </source>
</evidence>
<feature type="domain" description="C2H2-type" evidence="9">
    <location>
        <begin position="348"/>
        <end position="375"/>
    </location>
</feature>
<reference evidence="10" key="1">
    <citation type="submission" date="2021-06" db="EMBL/GenBank/DDBJ databases">
        <authorList>
            <person name="Hodson N. C."/>
            <person name="Mongue J. A."/>
            <person name="Jaron S. K."/>
        </authorList>
    </citation>
    <scope>NUCLEOTIDE SEQUENCE</scope>
</reference>
<dbReference type="PROSITE" id="PS00028">
    <property type="entry name" value="ZINC_FINGER_C2H2_1"/>
    <property type="match status" value="2"/>
</dbReference>
<evidence type="ECO:0000313" key="11">
    <source>
        <dbReference type="Proteomes" id="UP000708208"/>
    </source>
</evidence>
<dbReference type="GO" id="GO:0005634">
    <property type="term" value="C:nucleus"/>
    <property type="evidence" value="ECO:0007669"/>
    <property type="project" value="UniProtKB-SubCell"/>
</dbReference>
<feature type="region of interest" description="Disordered" evidence="8">
    <location>
        <begin position="216"/>
        <end position="238"/>
    </location>
</feature>
<keyword evidence="2" id="KW-0479">Metal-binding</keyword>
<evidence type="ECO:0000313" key="10">
    <source>
        <dbReference type="EMBL" id="CAG7815276.1"/>
    </source>
</evidence>
<dbReference type="AlphaFoldDB" id="A0A8J2P4G1"/>
<evidence type="ECO:0000256" key="7">
    <source>
        <dbReference type="PROSITE-ProRule" id="PRU00042"/>
    </source>
</evidence>
<feature type="domain" description="C2H2-type" evidence="9">
    <location>
        <begin position="319"/>
        <end position="347"/>
    </location>
</feature>
<gene>
    <name evidence="10" type="ORF">AFUS01_LOCUS25969</name>
</gene>
<comment type="caution">
    <text evidence="10">The sequence shown here is derived from an EMBL/GenBank/DDBJ whole genome shotgun (WGS) entry which is preliminary data.</text>
</comment>
<sequence>MREENDWVTRIIKLESDISKWKRKFEVESLWKTVVQDWIFNEFGFDISARVKLMEQSLRTNRVIDVSFSTKNSDVDFEELRTELINSRVCRNKSNGNIASPETMLSQLPESIEVTEVQTLPARGQFVRKQPELIVEAADTVDETELEVNLDYSLEYDLNGDDDDDRREYPLTIYDDDDTMDTSNQDNIASFGSGAADDTDDPLVYKSDNLEFTVVEPADNEDSKSDHSQNPSSQYGYRIRTNKSLIQFDQEMDPYAGNSEDDEDEFEDEKESIHNDALGLTGNNTSGKGLDKNGGVGRLSAEKRNAAAKLIRKLDESRYECIQCGRLFSVSCNARRHVRVVHFGERLYACQLCQKLFSSKTDGLIHERTCMGRKIRKIEGSPPSFECKMCSSRYTDLQSAWFHAKKMHLVDSEKPHKCPHCPRSYFNRKDLLRHIEKCGATAIFNEGDEDSNFGISVESRNVESNSINSNDSLEGSQKETSENNSDFTVVQNSAHTISDGNEHM</sequence>
<feature type="compositionally biased region" description="Polar residues" evidence="8">
    <location>
        <begin position="464"/>
        <end position="475"/>
    </location>
</feature>
<evidence type="ECO:0000256" key="4">
    <source>
        <dbReference type="ARBA" id="ARBA00022771"/>
    </source>
</evidence>
<comment type="subcellular location">
    <subcellularLocation>
        <location evidence="1">Nucleus</location>
    </subcellularLocation>
</comment>
<keyword evidence="6" id="KW-0539">Nucleus</keyword>
<dbReference type="OrthoDB" id="6077919at2759"/>
<feature type="region of interest" description="Disordered" evidence="8">
    <location>
        <begin position="464"/>
        <end position="504"/>
    </location>
</feature>